<reference evidence="2" key="2">
    <citation type="submission" date="2025-08" db="UniProtKB">
        <authorList>
            <consortium name="Ensembl"/>
        </authorList>
    </citation>
    <scope>IDENTIFICATION</scope>
</reference>
<dbReference type="Gene3D" id="3.60.20.10">
    <property type="entry name" value="Glutamine Phosphoribosylpyrophosphate, subunit 1, domain 1"/>
    <property type="match status" value="1"/>
</dbReference>
<dbReference type="Ensembl" id="ENSPEMT00000035978.1">
    <property type="protein sequence ID" value="ENSPEMP00000031274.1"/>
    <property type="gene ID" value="ENSPEMG00000024748.1"/>
</dbReference>
<reference evidence="2 3" key="1">
    <citation type="submission" date="2018-10" db="EMBL/GenBank/DDBJ databases">
        <title>Improved assembly of the deer mouse Peromyscus maniculatus genome.</title>
        <authorList>
            <person name="Lassance J.-M."/>
            <person name="Hoekstra H.E."/>
        </authorList>
    </citation>
    <scope>NUCLEOTIDE SEQUENCE [LARGE SCALE GENOMIC DNA]</scope>
</reference>
<dbReference type="GO" id="GO:0006511">
    <property type="term" value="P:ubiquitin-dependent protein catabolic process"/>
    <property type="evidence" value="ECO:0007669"/>
    <property type="project" value="InterPro"/>
</dbReference>
<keyword evidence="3" id="KW-1185">Reference proteome</keyword>
<reference evidence="2" key="3">
    <citation type="submission" date="2025-09" db="UniProtKB">
        <authorList>
            <consortium name="Ensembl"/>
        </authorList>
    </citation>
    <scope>IDENTIFICATION</scope>
</reference>
<dbReference type="SMART" id="SM00948">
    <property type="entry name" value="Proteasome_A_N"/>
    <property type="match status" value="1"/>
</dbReference>
<dbReference type="GeneTree" id="ENSGT00960000186989"/>
<feature type="domain" description="Proteasome alpha-type subunits" evidence="1">
    <location>
        <begin position="8"/>
        <end position="30"/>
    </location>
</feature>
<dbReference type="Proteomes" id="UP000694547">
    <property type="component" value="Chromosome 19"/>
</dbReference>
<organism evidence="2 3">
    <name type="scientific">Peromyscus maniculatus bairdii</name>
    <name type="common">Prairie deer mouse</name>
    <dbReference type="NCBI Taxonomy" id="230844"/>
    <lineage>
        <taxon>Eukaryota</taxon>
        <taxon>Metazoa</taxon>
        <taxon>Chordata</taxon>
        <taxon>Craniata</taxon>
        <taxon>Vertebrata</taxon>
        <taxon>Euteleostomi</taxon>
        <taxon>Mammalia</taxon>
        <taxon>Eutheria</taxon>
        <taxon>Euarchontoglires</taxon>
        <taxon>Glires</taxon>
        <taxon>Rodentia</taxon>
        <taxon>Myomorpha</taxon>
        <taxon>Muroidea</taxon>
        <taxon>Cricetidae</taxon>
        <taxon>Neotominae</taxon>
        <taxon>Peromyscus</taxon>
    </lineage>
</organism>
<dbReference type="AlphaFoldDB" id="A0A8C8ULV9"/>
<accession>A0A8C8ULV9</accession>
<sequence length="51" mass="5785">MRSVEMGYDLLAFTFYPNGRVFQVEYDMNAVFLVATGAVPLAKIGKLQRQK</sequence>
<dbReference type="InterPro" id="IPR029055">
    <property type="entry name" value="Ntn_hydrolases_N"/>
</dbReference>
<evidence type="ECO:0000313" key="2">
    <source>
        <dbReference type="Ensembl" id="ENSPEMP00000031274.1"/>
    </source>
</evidence>
<protein>
    <recommendedName>
        <fullName evidence="1">Proteasome alpha-type subunits domain-containing protein</fullName>
    </recommendedName>
</protein>
<proteinExistence type="predicted"/>
<dbReference type="GO" id="GO:0019773">
    <property type="term" value="C:proteasome core complex, alpha-subunit complex"/>
    <property type="evidence" value="ECO:0007669"/>
    <property type="project" value="InterPro"/>
</dbReference>
<evidence type="ECO:0000313" key="3">
    <source>
        <dbReference type="Proteomes" id="UP000694547"/>
    </source>
</evidence>
<dbReference type="SUPFAM" id="SSF56235">
    <property type="entry name" value="N-terminal nucleophile aminohydrolases (Ntn hydrolases)"/>
    <property type="match status" value="1"/>
</dbReference>
<evidence type="ECO:0000259" key="1">
    <source>
        <dbReference type="SMART" id="SM00948"/>
    </source>
</evidence>
<dbReference type="InterPro" id="IPR000426">
    <property type="entry name" value="Proteasome_asu_N"/>
</dbReference>
<name>A0A8C8ULV9_PERMB</name>